<name>A0ABY7GDL7_MYAAR</name>
<evidence type="ECO:0000313" key="1">
    <source>
        <dbReference type="EMBL" id="WAR31619.1"/>
    </source>
</evidence>
<keyword evidence="2" id="KW-1185">Reference proteome</keyword>
<proteinExistence type="predicted"/>
<dbReference type="EMBL" id="CP111028">
    <property type="protein sequence ID" value="WAR31619.1"/>
    <property type="molecule type" value="Genomic_DNA"/>
</dbReference>
<dbReference type="Proteomes" id="UP001164746">
    <property type="component" value="Chromosome 17"/>
</dbReference>
<sequence length="229" mass="26000">MSSSKKSRRRSSLAVAKIRMELNPDPGRGLHKQIDASLSPEERLTKLASLSIQHGLSQCGGETGDPEIAEVLQAAVPHVQECLQGSNTQQALASACRSDCLLPNPVNIEMEETILMMQEKIQRRTENPRLHARDMESQQREISSEYLPSFSDLSVVRDQVERAKIKVYQLTKTHQRNVHVSQQHQMRLNKKMAHDQWSMSSPRVHIENLIEFPTPPRKPDRVPNTTLKT</sequence>
<protein>
    <submittedName>
        <fullName evidence="1">Uncharacterized protein</fullName>
    </submittedName>
</protein>
<accession>A0ABY7GDL7</accession>
<organism evidence="1 2">
    <name type="scientific">Mya arenaria</name>
    <name type="common">Soft-shell clam</name>
    <dbReference type="NCBI Taxonomy" id="6604"/>
    <lineage>
        <taxon>Eukaryota</taxon>
        <taxon>Metazoa</taxon>
        <taxon>Spiralia</taxon>
        <taxon>Lophotrochozoa</taxon>
        <taxon>Mollusca</taxon>
        <taxon>Bivalvia</taxon>
        <taxon>Autobranchia</taxon>
        <taxon>Heteroconchia</taxon>
        <taxon>Euheterodonta</taxon>
        <taxon>Imparidentia</taxon>
        <taxon>Neoheterodontei</taxon>
        <taxon>Myida</taxon>
        <taxon>Myoidea</taxon>
        <taxon>Myidae</taxon>
        <taxon>Mya</taxon>
    </lineage>
</organism>
<reference evidence="1" key="1">
    <citation type="submission" date="2022-11" db="EMBL/GenBank/DDBJ databases">
        <title>Centuries of genome instability and evolution in soft-shell clam transmissible cancer (bioRxiv).</title>
        <authorList>
            <person name="Hart S.F.M."/>
            <person name="Yonemitsu M.A."/>
            <person name="Giersch R.M."/>
            <person name="Beal B.F."/>
            <person name="Arriagada G."/>
            <person name="Davis B.W."/>
            <person name="Ostrander E.A."/>
            <person name="Goff S.P."/>
            <person name="Metzger M.J."/>
        </authorList>
    </citation>
    <scope>NUCLEOTIDE SEQUENCE</scope>
    <source>
        <strain evidence="1">MELC-2E11</strain>
        <tissue evidence="1">Siphon/mantle</tissue>
    </source>
</reference>
<evidence type="ECO:0000313" key="2">
    <source>
        <dbReference type="Proteomes" id="UP001164746"/>
    </source>
</evidence>
<gene>
    <name evidence="1" type="ORF">MAR_034161</name>
</gene>